<comment type="caution">
    <text evidence="1">The sequence shown here is derived from an EMBL/GenBank/DDBJ whole genome shotgun (WGS) entry which is preliminary data.</text>
</comment>
<accession>A0A4Y2C8Q7</accession>
<proteinExistence type="predicted"/>
<protein>
    <submittedName>
        <fullName evidence="1">Uncharacterized protein</fullName>
    </submittedName>
</protein>
<reference evidence="1 2" key="1">
    <citation type="journal article" date="2019" name="Sci. Rep.">
        <title>Orb-weaving spider Araneus ventricosus genome elucidates the spidroin gene catalogue.</title>
        <authorList>
            <person name="Kono N."/>
            <person name="Nakamura H."/>
            <person name="Ohtoshi R."/>
            <person name="Moran D.A.P."/>
            <person name="Shinohara A."/>
            <person name="Yoshida Y."/>
            <person name="Fujiwara M."/>
            <person name="Mori M."/>
            <person name="Tomita M."/>
            <person name="Arakawa K."/>
        </authorList>
    </citation>
    <scope>NUCLEOTIDE SEQUENCE [LARGE SCALE GENOMIC DNA]</scope>
</reference>
<dbReference type="EMBL" id="BGPR01000153">
    <property type="protein sequence ID" value="GBM00037.1"/>
    <property type="molecule type" value="Genomic_DNA"/>
</dbReference>
<gene>
    <name evidence="1" type="ORF">AVEN_214111_1</name>
</gene>
<evidence type="ECO:0000313" key="2">
    <source>
        <dbReference type="Proteomes" id="UP000499080"/>
    </source>
</evidence>
<name>A0A4Y2C8Q7_ARAVE</name>
<dbReference type="AlphaFoldDB" id="A0A4Y2C8Q7"/>
<dbReference type="Proteomes" id="UP000499080">
    <property type="component" value="Unassembled WGS sequence"/>
</dbReference>
<keyword evidence="2" id="KW-1185">Reference proteome</keyword>
<evidence type="ECO:0000313" key="1">
    <source>
        <dbReference type="EMBL" id="GBM00037.1"/>
    </source>
</evidence>
<organism evidence="1 2">
    <name type="scientific">Araneus ventricosus</name>
    <name type="common">Orbweaver spider</name>
    <name type="synonym">Epeira ventricosa</name>
    <dbReference type="NCBI Taxonomy" id="182803"/>
    <lineage>
        <taxon>Eukaryota</taxon>
        <taxon>Metazoa</taxon>
        <taxon>Ecdysozoa</taxon>
        <taxon>Arthropoda</taxon>
        <taxon>Chelicerata</taxon>
        <taxon>Arachnida</taxon>
        <taxon>Araneae</taxon>
        <taxon>Araneomorphae</taxon>
        <taxon>Entelegynae</taxon>
        <taxon>Araneoidea</taxon>
        <taxon>Araneidae</taxon>
        <taxon>Araneus</taxon>
    </lineage>
</organism>
<sequence length="142" mass="16163">MMRDLERRLGASSAALVPECQPSFMMKQPSFACLRLIPKPSSSTYSTRHELFNNFRCYKPLVKGLRWTFGGGCPSPNGEHFLIRGQASLALDAALIIHTLHHKFLLLLLFRATSICIRRICGDGQGYCFKFFRRVAPRCLQR</sequence>